<keyword evidence="4 9" id="KW-1133">Transmembrane helix</keyword>
<dbReference type="InterPro" id="IPR013783">
    <property type="entry name" value="Ig-like_fold"/>
</dbReference>
<keyword evidence="7" id="KW-0325">Glycoprotein</keyword>
<evidence type="ECO:0000313" key="11">
    <source>
        <dbReference type="EMBL" id="CAK6980757.1"/>
    </source>
</evidence>
<organism evidence="11 12">
    <name type="scientific">Scomber scombrus</name>
    <name type="common">Atlantic mackerel</name>
    <name type="synonym">Scomber vernalis</name>
    <dbReference type="NCBI Taxonomy" id="13677"/>
    <lineage>
        <taxon>Eukaryota</taxon>
        <taxon>Metazoa</taxon>
        <taxon>Chordata</taxon>
        <taxon>Craniata</taxon>
        <taxon>Vertebrata</taxon>
        <taxon>Euteleostomi</taxon>
        <taxon>Actinopterygii</taxon>
        <taxon>Neopterygii</taxon>
        <taxon>Teleostei</taxon>
        <taxon>Neoteleostei</taxon>
        <taxon>Acanthomorphata</taxon>
        <taxon>Pelagiaria</taxon>
        <taxon>Scombriformes</taxon>
        <taxon>Scombridae</taxon>
        <taxon>Scomber</taxon>
    </lineage>
</organism>
<gene>
    <name evidence="11" type="ORF">FSCOSCO3_A028992</name>
</gene>
<evidence type="ECO:0000256" key="4">
    <source>
        <dbReference type="ARBA" id="ARBA00022989"/>
    </source>
</evidence>
<evidence type="ECO:0000256" key="5">
    <source>
        <dbReference type="ARBA" id="ARBA00023136"/>
    </source>
</evidence>
<dbReference type="GO" id="GO:0004896">
    <property type="term" value="F:cytokine receptor activity"/>
    <property type="evidence" value="ECO:0007669"/>
    <property type="project" value="TreeGrafter"/>
</dbReference>
<name>A0AAV1Q8G0_SCOSC</name>
<keyword evidence="2 9" id="KW-0812">Transmembrane</keyword>
<dbReference type="Gene3D" id="2.60.40.10">
    <property type="entry name" value="Immunoglobulins"/>
    <property type="match status" value="1"/>
</dbReference>
<evidence type="ECO:0000256" key="1">
    <source>
        <dbReference type="ARBA" id="ARBA00004479"/>
    </source>
</evidence>
<keyword evidence="6" id="KW-1015">Disulfide bond</keyword>
<protein>
    <submittedName>
        <fullName evidence="11">Tissue factor-like</fullName>
    </submittedName>
</protein>
<dbReference type="InterPro" id="IPR036116">
    <property type="entry name" value="FN3_sf"/>
</dbReference>
<dbReference type="GO" id="GO:0005886">
    <property type="term" value="C:plasma membrane"/>
    <property type="evidence" value="ECO:0007669"/>
    <property type="project" value="TreeGrafter"/>
</dbReference>
<dbReference type="InterPro" id="IPR050650">
    <property type="entry name" value="Type-II_Cytokine-TF_Rcpt"/>
</dbReference>
<dbReference type="GO" id="GO:0007596">
    <property type="term" value="P:blood coagulation"/>
    <property type="evidence" value="ECO:0007669"/>
    <property type="project" value="InterPro"/>
</dbReference>
<dbReference type="Proteomes" id="UP001314229">
    <property type="component" value="Unassembled WGS sequence"/>
</dbReference>
<dbReference type="EMBL" id="CAWUFR010000730">
    <property type="protein sequence ID" value="CAK6980757.1"/>
    <property type="molecule type" value="Genomic_DNA"/>
</dbReference>
<feature type="transmembrane region" description="Helical" evidence="9">
    <location>
        <begin position="156"/>
        <end position="181"/>
    </location>
</feature>
<comment type="subcellular location">
    <subcellularLocation>
        <location evidence="1">Membrane</location>
        <topology evidence="1">Single-pass type I membrane protein</topology>
    </subcellularLocation>
</comment>
<proteinExistence type="predicted"/>
<dbReference type="AlphaFoldDB" id="A0AAV1Q8G0"/>
<dbReference type="Pfam" id="PF09294">
    <property type="entry name" value="Interfer-bind"/>
    <property type="match status" value="1"/>
</dbReference>
<accession>A0AAV1Q8G0</accession>
<comment type="caution">
    <text evidence="11">The sequence shown here is derived from an EMBL/GenBank/DDBJ whole genome shotgun (WGS) entry which is preliminary data.</text>
</comment>
<dbReference type="InterPro" id="IPR001187">
    <property type="entry name" value="Tissue_factor"/>
</dbReference>
<dbReference type="SUPFAM" id="SSF49265">
    <property type="entry name" value="Fibronectin type III"/>
    <property type="match status" value="1"/>
</dbReference>
<evidence type="ECO:0000256" key="8">
    <source>
        <dbReference type="ARBA" id="ARBA00023288"/>
    </source>
</evidence>
<feature type="domain" description="Interferon/interleukin receptor" evidence="10">
    <location>
        <begin position="50"/>
        <end position="149"/>
    </location>
</feature>
<keyword evidence="3" id="KW-0732">Signal</keyword>
<keyword evidence="8" id="KW-0449">Lipoprotein</keyword>
<dbReference type="PRINTS" id="PR00346">
    <property type="entry name" value="TISSUEFACTOR"/>
</dbReference>
<dbReference type="PANTHER" id="PTHR20859">
    <property type="entry name" value="INTERFERON/INTERLEUKIN RECEPTOR"/>
    <property type="match status" value="1"/>
</dbReference>
<evidence type="ECO:0000256" key="7">
    <source>
        <dbReference type="ARBA" id="ARBA00023180"/>
    </source>
</evidence>
<evidence type="ECO:0000313" key="12">
    <source>
        <dbReference type="Proteomes" id="UP001314229"/>
    </source>
</evidence>
<sequence>MYSYFDRLYSADIKTEAATMDYDDYQDESPHTYSPHINPYEESKISAVKFSVEVVEESNVTVMISDPVTSIHKQGRQLTIRDILKDDLKYKISYYKSGSTRKRDIISDSSIAKVSGLDPGVRYCFMVAAFIPSRPKTFQHGAWSILQCTPEQEMNLGALVGGLLILLIVLIIIVTVTILCCKCCRQRNKTLQTSQSSTVV</sequence>
<evidence type="ECO:0000256" key="3">
    <source>
        <dbReference type="ARBA" id="ARBA00022729"/>
    </source>
</evidence>
<dbReference type="PANTHER" id="PTHR20859:SF22">
    <property type="entry name" value="TISSUE FACTOR"/>
    <property type="match status" value="1"/>
</dbReference>
<reference evidence="11 12" key="1">
    <citation type="submission" date="2024-01" db="EMBL/GenBank/DDBJ databases">
        <authorList>
            <person name="Alioto T."/>
            <person name="Alioto T."/>
            <person name="Gomez Garrido J."/>
        </authorList>
    </citation>
    <scope>NUCLEOTIDE SEQUENCE [LARGE SCALE GENOMIC DNA]</scope>
</reference>
<keyword evidence="12" id="KW-1185">Reference proteome</keyword>
<dbReference type="InterPro" id="IPR015373">
    <property type="entry name" value="Interferon/interleukin_rcp_dom"/>
</dbReference>
<evidence type="ECO:0000256" key="2">
    <source>
        <dbReference type="ARBA" id="ARBA00022692"/>
    </source>
</evidence>
<evidence type="ECO:0000256" key="6">
    <source>
        <dbReference type="ARBA" id="ARBA00023157"/>
    </source>
</evidence>
<evidence type="ECO:0000256" key="9">
    <source>
        <dbReference type="SAM" id="Phobius"/>
    </source>
</evidence>
<keyword evidence="5 9" id="KW-0472">Membrane</keyword>
<evidence type="ECO:0000259" key="10">
    <source>
        <dbReference type="Pfam" id="PF09294"/>
    </source>
</evidence>